<dbReference type="PROSITE" id="PS01285">
    <property type="entry name" value="FA58C_1"/>
    <property type="match status" value="1"/>
</dbReference>
<dbReference type="CDD" id="cd00057">
    <property type="entry name" value="FA58C"/>
    <property type="match status" value="2"/>
</dbReference>
<feature type="domain" description="VWFC" evidence="13">
    <location>
        <begin position="3379"/>
        <end position="3454"/>
    </location>
</feature>
<feature type="domain" description="F5/8 type C" evidence="11">
    <location>
        <begin position="2090"/>
        <end position="2236"/>
    </location>
</feature>
<dbReference type="PANTHER" id="PTHR11339">
    <property type="entry name" value="EXTRACELLULAR MATRIX GLYCOPROTEIN RELATED"/>
    <property type="match status" value="1"/>
</dbReference>
<feature type="domain" description="Chitin-binding type-2" evidence="14">
    <location>
        <begin position="1867"/>
        <end position="1931"/>
    </location>
</feature>
<dbReference type="InterPro" id="IPR036055">
    <property type="entry name" value="LDL_receptor-like_sf"/>
</dbReference>
<dbReference type="InterPro" id="IPR002172">
    <property type="entry name" value="LDrepeatLR_classA_rpt"/>
</dbReference>
<feature type="disulfide bond" evidence="7">
    <location>
        <begin position="359"/>
        <end position="369"/>
    </location>
</feature>
<feature type="disulfide bond" evidence="6">
    <location>
        <begin position="3829"/>
        <end position="3883"/>
    </location>
</feature>
<evidence type="ECO:0000259" key="14">
    <source>
        <dbReference type="PROSITE" id="PS50940"/>
    </source>
</evidence>
<feature type="domain" description="F5/8 type C" evidence="11">
    <location>
        <begin position="2266"/>
        <end position="2415"/>
    </location>
</feature>
<dbReference type="PROSITE" id="PS01185">
    <property type="entry name" value="CTCK_1"/>
    <property type="match status" value="1"/>
</dbReference>
<dbReference type="Pfam" id="PF00754">
    <property type="entry name" value="F5_F8_type_C"/>
    <property type="match status" value="2"/>
</dbReference>
<dbReference type="SUPFAM" id="SSF57567">
    <property type="entry name" value="Serine protease inhibitors"/>
    <property type="match status" value="5"/>
</dbReference>
<dbReference type="InterPro" id="IPR006207">
    <property type="entry name" value="Cys_knot_C"/>
</dbReference>
<feature type="domain" description="VWFD" evidence="15">
    <location>
        <begin position="3057"/>
        <end position="3249"/>
    </location>
</feature>
<keyword evidence="3" id="KW-0677">Repeat</keyword>
<dbReference type="SMART" id="SM00216">
    <property type="entry name" value="VWD"/>
    <property type="match status" value="4"/>
</dbReference>
<evidence type="ECO:0000259" key="15">
    <source>
        <dbReference type="PROSITE" id="PS51233"/>
    </source>
</evidence>
<comment type="caution">
    <text evidence="7">Lacks conserved residue(s) required for the propagation of feature annotation.</text>
</comment>
<dbReference type="SUPFAM" id="SSF57625">
    <property type="entry name" value="Invertebrate chitin-binding proteins"/>
    <property type="match status" value="1"/>
</dbReference>
<dbReference type="SMART" id="SM00494">
    <property type="entry name" value="ChtBD2"/>
    <property type="match status" value="1"/>
</dbReference>
<comment type="subcellular location">
    <subcellularLocation>
        <location evidence="1">Secreted</location>
        <location evidence="1">Extracellular space</location>
    </subcellularLocation>
</comment>
<dbReference type="InterPro" id="IPR036084">
    <property type="entry name" value="Ser_inhib-like_sf"/>
</dbReference>
<evidence type="ECO:0000259" key="10">
    <source>
        <dbReference type="PROSITE" id="PS01225"/>
    </source>
</evidence>
<dbReference type="SMART" id="SM00041">
    <property type="entry name" value="CT"/>
    <property type="match status" value="1"/>
</dbReference>
<dbReference type="Pfam" id="PF01826">
    <property type="entry name" value="TIL"/>
    <property type="match status" value="3"/>
</dbReference>
<dbReference type="PROSITE" id="PS00022">
    <property type="entry name" value="EGF_1"/>
    <property type="match status" value="2"/>
</dbReference>
<dbReference type="SMART" id="SM00832">
    <property type="entry name" value="C8"/>
    <property type="match status" value="5"/>
</dbReference>
<evidence type="ECO:0000259" key="13">
    <source>
        <dbReference type="PROSITE" id="PS50184"/>
    </source>
</evidence>
<dbReference type="PROSITE" id="PS01225">
    <property type="entry name" value="CTCK_2"/>
    <property type="match status" value="1"/>
</dbReference>
<dbReference type="PROSITE" id="PS50184">
    <property type="entry name" value="VWFC_2"/>
    <property type="match status" value="1"/>
</dbReference>
<dbReference type="SMART" id="SM00192">
    <property type="entry name" value="LDLa"/>
    <property type="match status" value="1"/>
</dbReference>
<gene>
    <name evidence="16" type="ORF">NTJ_09116</name>
</gene>
<keyword evidence="7" id="KW-0245">EGF-like domain</keyword>
<evidence type="ECO:0008006" key="18">
    <source>
        <dbReference type="Google" id="ProtNLM"/>
    </source>
</evidence>
<evidence type="ECO:0000313" key="16">
    <source>
        <dbReference type="EMBL" id="BES96307.1"/>
    </source>
</evidence>
<name>A0ABN7B0Q1_9HEMI</name>
<dbReference type="Proteomes" id="UP001307889">
    <property type="component" value="Chromosome 7"/>
</dbReference>
<evidence type="ECO:0000256" key="5">
    <source>
        <dbReference type="ARBA" id="ARBA00023180"/>
    </source>
</evidence>
<dbReference type="InterPro" id="IPR008979">
    <property type="entry name" value="Galactose-bd-like_sf"/>
</dbReference>
<keyword evidence="17" id="KW-1185">Reference proteome</keyword>
<dbReference type="CDD" id="cd00112">
    <property type="entry name" value="LDLa"/>
    <property type="match status" value="1"/>
</dbReference>
<dbReference type="Gene3D" id="2.60.120.260">
    <property type="entry name" value="Galactose-binding domain-like"/>
    <property type="match status" value="2"/>
</dbReference>
<dbReference type="InterPro" id="IPR000421">
    <property type="entry name" value="FA58C"/>
</dbReference>
<feature type="domain" description="VWFD" evidence="15">
    <location>
        <begin position="872"/>
        <end position="1054"/>
    </location>
</feature>
<dbReference type="SMART" id="SM00215">
    <property type="entry name" value="VWC_out"/>
    <property type="match status" value="3"/>
</dbReference>
<dbReference type="PROSITE" id="PS50940">
    <property type="entry name" value="CHIT_BIND_II"/>
    <property type="match status" value="1"/>
</dbReference>
<dbReference type="SMART" id="SM00181">
    <property type="entry name" value="EGF"/>
    <property type="match status" value="5"/>
</dbReference>
<dbReference type="SUPFAM" id="SSF49785">
    <property type="entry name" value="Galactose-binding domain-like"/>
    <property type="match status" value="2"/>
</dbReference>
<dbReference type="SUPFAM" id="SSF57196">
    <property type="entry name" value="EGF/Laminin"/>
    <property type="match status" value="1"/>
</dbReference>
<dbReference type="PANTHER" id="PTHR11339:SF386">
    <property type="entry name" value="HEMOLECTIN, ISOFORM A"/>
    <property type="match status" value="1"/>
</dbReference>
<evidence type="ECO:0000256" key="8">
    <source>
        <dbReference type="SAM" id="MobiDB-lite"/>
    </source>
</evidence>
<evidence type="ECO:0000259" key="12">
    <source>
        <dbReference type="PROSITE" id="PS50026"/>
    </source>
</evidence>
<organism evidence="16 17">
    <name type="scientific">Nesidiocoris tenuis</name>
    <dbReference type="NCBI Taxonomy" id="355587"/>
    <lineage>
        <taxon>Eukaryota</taxon>
        <taxon>Metazoa</taxon>
        <taxon>Ecdysozoa</taxon>
        <taxon>Arthropoda</taxon>
        <taxon>Hexapoda</taxon>
        <taxon>Insecta</taxon>
        <taxon>Pterygota</taxon>
        <taxon>Neoptera</taxon>
        <taxon>Paraneoptera</taxon>
        <taxon>Hemiptera</taxon>
        <taxon>Heteroptera</taxon>
        <taxon>Panheteroptera</taxon>
        <taxon>Cimicomorpha</taxon>
        <taxon>Miridae</taxon>
        <taxon>Dicyphina</taxon>
        <taxon>Nesidiocoris</taxon>
    </lineage>
</organism>
<dbReference type="InterPro" id="IPR002919">
    <property type="entry name" value="TIL_dom"/>
</dbReference>
<dbReference type="PROSITE" id="PS51233">
    <property type="entry name" value="VWFD"/>
    <property type="match status" value="4"/>
</dbReference>
<keyword evidence="4 7" id="KW-1015">Disulfide bond</keyword>
<feature type="disulfide bond" evidence="6">
    <location>
        <begin position="3833"/>
        <end position="3885"/>
    </location>
</feature>
<keyword evidence="9" id="KW-0732">Signal</keyword>
<feature type="domain" description="CTCK" evidence="10">
    <location>
        <begin position="3793"/>
        <end position="3889"/>
    </location>
</feature>
<dbReference type="Pfam" id="PF00094">
    <property type="entry name" value="VWD"/>
    <property type="match status" value="4"/>
</dbReference>
<dbReference type="InterPro" id="IPR000742">
    <property type="entry name" value="EGF"/>
</dbReference>
<reference evidence="16 17" key="1">
    <citation type="submission" date="2023-09" db="EMBL/GenBank/DDBJ databases">
        <title>Nesidiocoris tenuis whole genome shotgun sequence.</title>
        <authorList>
            <person name="Shibata T."/>
            <person name="Shimoda M."/>
            <person name="Kobayashi T."/>
            <person name="Uehara T."/>
        </authorList>
    </citation>
    <scope>NUCLEOTIDE SEQUENCE [LARGE SCALE GENOMIC DNA]</scope>
    <source>
        <strain evidence="16 17">Japan</strain>
    </source>
</reference>
<evidence type="ECO:0000313" key="17">
    <source>
        <dbReference type="Proteomes" id="UP001307889"/>
    </source>
</evidence>
<dbReference type="InterPro" id="IPR001846">
    <property type="entry name" value="VWF_type-D"/>
</dbReference>
<dbReference type="CDD" id="cd19941">
    <property type="entry name" value="TIL"/>
    <property type="match status" value="4"/>
</dbReference>
<evidence type="ECO:0000256" key="7">
    <source>
        <dbReference type="PROSITE-ProRule" id="PRU00076"/>
    </source>
</evidence>
<dbReference type="PROSITE" id="PS01286">
    <property type="entry name" value="FA58C_2"/>
    <property type="match status" value="1"/>
</dbReference>
<dbReference type="InterPro" id="IPR001007">
    <property type="entry name" value="VWF_dom"/>
</dbReference>
<dbReference type="PROSITE" id="PS50026">
    <property type="entry name" value="EGF_3"/>
    <property type="match status" value="2"/>
</dbReference>
<accession>A0ABN7B0Q1</accession>
<dbReference type="PROSITE" id="PS50022">
    <property type="entry name" value="FA58C_3"/>
    <property type="match status" value="2"/>
</dbReference>
<dbReference type="EMBL" id="AP028915">
    <property type="protein sequence ID" value="BES96307.1"/>
    <property type="molecule type" value="Genomic_DNA"/>
</dbReference>
<feature type="domain" description="VWFD" evidence="15">
    <location>
        <begin position="1357"/>
        <end position="1527"/>
    </location>
</feature>
<evidence type="ECO:0000259" key="11">
    <source>
        <dbReference type="PROSITE" id="PS50022"/>
    </source>
</evidence>
<dbReference type="Gene3D" id="2.10.25.10">
    <property type="entry name" value="Laminin"/>
    <property type="match status" value="7"/>
</dbReference>
<feature type="region of interest" description="Disordered" evidence="8">
    <location>
        <begin position="2108"/>
        <end position="2132"/>
    </location>
</feature>
<feature type="signal peptide" evidence="9">
    <location>
        <begin position="1"/>
        <end position="20"/>
    </location>
</feature>
<feature type="disulfide bond" evidence="7">
    <location>
        <begin position="281"/>
        <end position="290"/>
    </location>
</feature>
<feature type="chain" id="PRO_5045791349" description="Hemocytin" evidence="9">
    <location>
        <begin position="21"/>
        <end position="3900"/>
    </location>
</feature>
<sequence length="3900" mass="429137">MSSKTVVFLFLLHGCDVGFAIVNQGQMPMGQMPMDDEMGQMPMGQEPMGDGQMFEMGQVPVELDGERGRQQDAHQFWGQKPVELESFGGQEPMGQEPMGQEPMGQEIESDGLELLNDGYGGGGYGSHGGYGSQQTYSGGSSSYSSGHYVSQDAPKSGYGSKYPGRRGYSKTSWQSKTGYGSGPKPLKYTGYGHHLTKGYCTDRLMAPMNSNLECFDQNTCSATCVKSYNFPNGQSQIGIVCSEGRWVVQGTFDTNIPTCSPVCLPGCENGGACVSPNLCSCPSNFYGPYCQYERKPCRSPPALPNNSRRTCTDKECKIQCVDGHVFPDGSTSTELHCKDGVWEPLRRDWVSVPDCQPVCTPPCQNGGVCLGLNSCQCPQEFRGFQCQYSASACDVRSLSFNGNYKCNSNSNKESLECVLRCPDGMKMAGKSAAASTESSVHVCSYANGTFYPPVAPRCVFGESEDLLLNYVFPDSPNPAGGSYHQHYYYSRGSSSKGGSSGGQETMVDFIYPSQPYESETEWICYTWNSAHFRSFNGKIKSMKTEGDCKKTLMEAKVHHKTLKILAPTTNECLNGRCSYFLAEFGDVTYNFSSSPLEKLKIFDGQKFYSAPQKFAFEKVEMGPKSMIFSTDSKLKIQWDLQDTLSITIDKKSLSSSFGICGSIEETAYQKSAEVYKDFGDSCEIQDDQLCLNRETERRAEKFCNGILTEVQLSPCRKLINPEEFLETCKWDYCACEIGGLLDHDCGCKSIEMYVKECRDHGVEVSDWRSPSFCPMKCKSGKIYQECGIDEACGRSALTEEEHQSRKKRNGCDEGCYCPPGTFLHNGTCLTKSQCPCTLRGKHFPPGQLIPKDCNTCTCSDGRWVCTKLECSARCEAVGDPHYITFDKKSYEFMGKCSYVLVETADYTVEAENVPCDGAVSESMGFTQRYTMEPPTCTKSVTIRIGESTVLKLKQGKQVSVNGMDHPLPITLPSAHVRKASSIFIQVDLSDGLDVMWDGSTRVYIHAPPSLKQKTKGLCGTFNGHQSDDFLTPENDVEVDPIVFGNKWKTKDSCLANNSSKRDLENCPADLRREAETICNKLIELDLFKDCELGSEKEVYRDFCLYDVCSCSHRAQDCYCPIFSSLADRCSKAGYPIDWRSKIRECGLRCPRGQVYEICGSTCSRSCADVSRGLKCVGNCVEGCYCPAGYAMDRHEMCIPVNECPCVKKGLDYPAGHKELRRDAKGTQLCTCANAIWECHTASAHELALYSNSTDEDDKACSATENKVYTHCEPSTPITCQNMHKKGREQSEKICYGGCVCKRGFVLDSASGACVRPEECPCHHGGRSYGDGRVIQKLCNTCVCKAGKWNCTDHLCPSSCSTWGDSHFRTFDGKIYDFQGSCEYVLAKGALSPAPTDCFSVIVELVPCGSTGVSCAKSVSLHVGQGDLKESLVLEEGKKSIMAPTNRILQRETGNFIFAEVPELGIVLQWDKGTRINVRLDTQWRGKVKGLCGNYNADYTDDFTSPSGGLESSLEYFGDSWKIHDHCPQAAQVKDTCEANPKRREWALEKCSVLKSSIFTDCHTEVQIDPYMERCVFDACGCDEGGDCDCLCTAIAAYAQECNAHGVHIKWRSQQLCPLQCDEKCSEYSPCVSTCPHENCDNLLTSKGPSSLCKQDTCIEGCLYKKCPEGQVYRNSTNFECIPTADCKPVCISVNGTDYFEGDLIESDNCHRCYCSRGRKTCSGEPCPQLTTEEPPFNESPITCVTGWSSWINSNNHVPNSMENEVEPLPLLRDFRLPSGSEALAGRCSVDKMVDIRCRTVEGHLNNKESGEEAECSLERGLFCTGTCSDYEIQVLCQCEPVVSTLPTTVQTTSKTTTSPPTTTTEVIPTCDIYGPLRPHISDCGKYYQCMDTLEGPQLVERECGGVLLFNSVSLFCDDAKTVIARRPECKGLEYQDEVTVKADYHANEVIEGCGADEIWDECAYDCEQMCHHARLTTFITKCTFGVKCIAGCRPRFGCPVGKRWRDYRTCVSTSDCTCSADGVIMKPGEVRSPEGSPCKVCQCLNNEYVCDDSACHTTVHEETTVTSPTTILTTEDIIILESTVSPPPDCESERFVPLLIERPDSAFTASSSNTGHLPSNARMTSGSSWRPVSDATTTSQWLQVDLGEPRAVYGISIKGDATYDAKLKTFRVLFSLNGVAFSYIGSSIVPKVFKGPIDNEDAATRMFSVPIEARYIRVVPLTWSQYPALRIELLGCDYTIPTTTTATPEITTTATTTTTTMAPTSTSKPVCTDKMSISMDDRQLRASSSSSALSQELVSVYGSAGWSPLTMDKNQWLEFDFLGPRTLTGVMIAGDGSAQAEPSWVKTFSVSYSHNGKDWNMMVDKKGQVQKFKGNRDSKTIATVMFWEPVNAAYMRIKPLSWNNKIVLRAQILGCYEAYPELPPLTTTTTEQPTTAGPCQLCPGATLSDESACPCSSTEWWTGDACSSRAKCPCFVGFISYAIGTVFDSEDCEQCTCALNGVAQCEPKKCPPCGKGLRRVTTNLCSCTCEPCPLGQVLCPTSNICIRESSWCDGVMDCPDDEINCTVSTTAPPTEAMTTSRPTTTTEAPKLEECPEVECPPGYLVNMTETVEVLQAAEEAPAPWSPFGKKSKWGNAFRTKGGYGGHAGTKGGYQKGHYKGRYKGYGNHWTTTTTTTTTPKPQVICPKYQCLPIEEQAIQVCEKPSCKDGYTLTSMEAEEGKCPHYSCVLKIVELPNSECNVTGRSFATFDGIEYKYDICDHVLALKDDQSWSVKKLKKCNGLPKGPCLVIKHNSDVFLFTNDLDSWLNDYHYTIPQLQKIGAQKLEFAVRQVSDSYIIFTSLLDFSVIWDSSGNVRIIVPGVARGHVDGLCGHFDGQPDNDRRKPNGELARSTSEFGDSWGNNTECETLACPLHVQKAAHETCKAFKQEPLSQCSSVVNLEKLVSQCMEAVCACAERGNTTEQCRCPAILEGVTECQTLLPKADLAMWRVNNDCPVKCPDGLVYKACFNKVCEPCCAELMLEDACPTADRCFPGCYCPDGLVRSYDKCVRPSDCRDCQCDGIGGTRFFTFDRADYTFNSKCTHVLAQTSANSQAPQFKVWITNKPCLLKPDETCLHAVTLIYKDNVIQVVNDRSGEPSVIVDGLRVPSSSNGTLNWGKVTEHVGRSVSINIPEIHMDLEVLSGSKGFSLKIPSHLYRDKTEGLCGSCNVNTTDDFKMMNGSFTDDILAFGESWQVLGQSQIIGLEDHCQPIVEKACQPPAEDQPDPCRRLLVGDLSKCHYIIDPSPYLDGCHESLCAGTSYCASLEAYARQCQSEGLCLNWRDTECPYTCPAGLEYEPCGTGCTLTCENFELLRNSPDTCLASRGDTCNCPSGKVLRNDSCVEERLCKPCDAEGHFAGDIWRPDVCTECTCESSSSIQCKRITCSESGTVCSRGFRSITITSNVSECCPKHICVPEPTPGTVCPEPVQPQCGFGQILKLETSSAGCQEFICQCQPKEDCEDVSVEMKKQLAPGMIARLDESGCCPKVVTECEKDKCPPPPLCPPHHIAVERDTELCCPTYRCAIPEGKCLYDLSYASKLNGGERPRLLLERENILKDKGDRWTDGPCRSCECGANGKAECTVTTCQDPPESDHYTYAPEQVNDKCCPIYKRTACKVGRTVYQVGQIWPTSNPCINESCVLSDSGELSKLEVSETCKKDCQQGWIYQEPPQGKCCGECKANGCLAAGKLHKSGEIWLSSDNCTAFECIIENNLPQIISSQEKCPDISDCPAERIYQDTCCKKCNTTVPENHSSCAAESLALEKTIGLINVTVSEHGRCTNEKALIGFTECYGTCDSYTKYNSILESHESKCLCCKADELEQLLVSMTCDDGFTVEKYVAIPKTCKCSPCDEQLKRSRYVKG</sequence>
<dbReference type="PROSITE" id="PS01208">
    <property type="entry name" value="VWFC_1"/>
    <property type="match status" value="1"/>
</dbReference>
<dbReference type="InterPro" id="IPR050780">
    <property type="entry name" value="Mucin_vWF_Thrombospondin_sf"/>
</dbReference>
<feature type="disulfide bond" evidence="7">
    <location>
        <begin position="263"/>
        <end position="273"/>
    </location>
</feature>
<feature type="compositionally biased region" description="Polar residues" evidence="8">
    <location>
        <begin position="169"/>
        <end position="178"/>
    </location>
</feature>
<dbReference type="SUPFAM" id="SSF57603">
    <property type="entry name" value="FnI-like domain"/>
    <property type="match status" value="2"/>
</dbReference>
<protein>
    <recommendedName>
        <fullName evidence="18">Hemocytin</fullName>
    </recommendedName>
</protein>
<feature type="domain" description="EGF-like" evidence="12">
    <location>
        <begin position="260"/>
        <end position="291"/>
    </location>
</feature>
<dbReference type="SMART" id="SM00214">
    <property type="entry name" value="VWC"/>
    <property type="match status" value="5"/>
</dbReference>
<dbReference type="SUPFAM" id="SSF57424">
    <property type="entry name" value="LDL receptor-like module"/>
    <property type="match status" value="1"/>
</dbReference>
<dbReference type="InterPro" id="IPR014853">
    <property type="entry name" value="VWF/SSPO/ZAN-like_Cys-rich_dom"/>
</dbReference>
<keyword evidence="5" id="KW-0325">Glycoprotein</keyword>
<feature type="region of interest" description="Disordered" evidence="8">
    <location>
        <begin position="153"/>
        <end position="178"/>
    </location>
</feature>
<evidence type="ECO:0000256" key="4">
    <source>
        <dbReference type="ARBA" id="ARBA00023157"/>
    </source>
</evidence>
<evidence type="ECO:0000256" key="2">
    <source>
        <dbReference type="ARBA" id="ARBA00009456"/>
    </source>
</evidence>
<feature type="domain" description="VWFD" evidence="15">
    <location>
        <begin position="2737"/>
        <end position="2907"/>
    </location>
</feature>
<dbReference type="InterPro" id="IPR036508">
    <property type="entry name" value="Chitin-bd_dom_sf"/>
</dbReference>
<evidence type="ECO:0000256" key="1">
    <source>
        <dbReference type="ARBA" id="ARBA00004239"/>
    </source>
</evidence>
<dbReference type="Pfam" id="PF08742">
    <property type="entry name" value="C8"/>
    <property type="match status" value="5"/>
</dbReference>
<proteinExistence type="inferred from homology"/>
<dbReference type="Pfam" id="PF23244">
    <property type="entry name" value="VWF"/>
    <property type="match status" value="1"/>
</dbReference>
<feature type="domain" description="EGF-like" evidence="12">
    <location>
        <begin position="356"/>
        <end position="387"/>
    </location>
</feature>
<evidence type="ECO:0000256" key="6">
    <source>
        <dbReference type="PROSITE-ProRule" id="PRU00039"/>
    </source>
</evidence>
<comment type="similarity">
    <text evidence="2">Belongs to the thrombospondin family.</text>
</comment>
<feature type="region of interest" description="Disordered" evidence="8">
    <location>
        <begin position="2874"/>
        <end position="2896"/>
    </location>
</feature>
<evidence type="ECO:0000256" key="3">
    <source>
        <dbReference type="ARBA" id="ARBA00022737"/>
    </source>
</evidence>
<dbReference type="InterPro" id="IPR002557">
    <property type="entry name" value="Chitin-bd_dom"/>
</dbReference>
<dbReference type="SMART" id="SM00231">
    <property type="entry name" value="FA58C"/>
    <property type="match status" value="2"/>
</dbReference>
<feature type="disulfide bond" evidence="7">
    <location>
        <begin position="377"/>
        <end position="386"/>
    </location>
</feature>
<evidence type="ECO:0000256" key="9">
    <source>
        <dbReference type="SAM" id="SignalP"/>
    </source>
</evidence>